<keyword evidence="4" id="KW-1185">Reference proteome</keyword>
<keyword evidence="1 3" id="KW-0378">Hydrolase</keyword>
<reference evidence="3" key="1">
    <citation type="submission" date="2022-06" db="EMBL/GenBank/DDBJ databases">
        <title>Novel species in genus nocardia.</title>
        <authorList>
            <person name="Li F."/>
        </authorList>
    </citation>
    <scope>NUCLEOTIDE SEQUENCE</scope>
    <source>
        <strain evidence="3">CDC141</strain>
    </source>
</reference>
<evidence type="ECO:0000259" key="2">
    <source>
        <dbReference type="Pfam" id="PF20434"/>
    </source>
</evidence>
<dbReference type="RefSeq" id="WP_251914330.1">
    <property type="nucleotide sequence ID" value="NZ_JAMRXG010000009.1"/>
</dbReference>
<protein>
    <submittedName>
        <fullName evidence="3">Alpha/beta hydrolase</fullName>
    </submittedName>
</protein>
<dbReference type="PANTHER" id="PTHR48081:SF33">
    <property type="entry name" value="KYNURENINE FORMAMIDASE"/>
    <property type="match status" value="1"/>
</dbReference>
<dbReference type="PANTHER" id="PTHR48081">
    <property type="entry name" value="AB HYDROLASE SUPERFAMILY PROTEIN C4A8.06C"/>
    <property type="match status" value="1"/>
</dbReference>
<dbReference type="EMBL" id="JAMRXG010000009">
    <property type="protein sequence ID" value="MCM6776012.1"/>
    <property type="molecule type" value="Genomic_DNA"/>
</dbReference>
<dbReference type="SUPFAM" id="SSF53474">
    <property type="entry name" value="alpha/beta-Hydrolases"/>
    <property type="match status" value="1"/>
</dbReference>
<gene>
    <name evidence="3" type="ORF">NDR86_21250</name>
</gene>
<dbReference type="GO" id="GO:0016787">
    <property type="term" value="F:hydrolase activity"/>
    <property type="evidence" value="ECO:0007669"/>
    <property type="project" value="UniProtKB-KW"/>
</dbReference>
<sequence length="254" mass="27274">MTTRTLAYGSHPDQVADVGLPEDGPAPLILLLHGGFWRARIDRGYADPLARALAAAGYAVANVEYRRVGDGGGWPETFDDAALALDTLPGRIDRAEPGRIDLARVVWLGHSAGGHLALWAALRDRLPTNASWYRDESARIAGIVALAPVTNLAEAYRRGHGENAVAEFLGGGPDRFPERYAVADLPELGPPPVSTTVVHGAQDQRVPIEMSRDYCAKAGARLVELPGIDHFRLVEPDSPAWPAIAAAVRERVSE</sequence>
<comment type="caution">
    <text evidence="3">The sequence shown here is derived from an EMBL/GenBank/DDBJ whole genome shotgun (WGS) entry which is preliminary data.</text>
</comment>
<organism evidence="3 4">
    <name type="scientific">Nocardia pulmonis</name>
    <dbReference type="NCBI Taxonomy" id="2951408"/>
    <lineage>
        <taxon>Bacteria</taxon>
        <taxon>Bacillati</taxon>
        <taxon>Actinomycetota</taxon>
        <taxon>Actinomycetes</taxon>
        <taxon>Mycobacteriales</taxon>
        <taxon>Nocardiaceae</taxon>
        <taxon>Nocardia</taxon>
    </lineage>
</organism>
<dbReference type="Proteomes" id="UP001139157">
    <property type="component" value="Unassembled WGS sequence"/>
</dbReference>
<dbReference type="AlphaFoldDB" id="A0A9X2E8B7"/>
<dbReference type="InterPro" id="IPR029058">
    <property type="entry name" value="AB_hydrolase_fold"/>
</dbReference>
<dbReference type="InterPro" id="IPR050300">
    <property type="entry name" value="GDXG_lipolytic_enzyme"/>
</dbReference>
<accession>A0A9X2E8B7</accession>
<dbReference type="InterPro" id="IPR049492">
    <property type="entry name" value="BD-FAE-like_dom"/>
</dbReference>
<proteinExistence type="predicted"/>
<evidence type="ECO:0000313" key="3">
    <source>
        <dbReference type="EMBL" id="MCM6776012.1"/>
    </source>
</evidence>
<dbReference type="Gene3D" id="3.40.50.1820">
    <property type="entry name" value="alpha/beta hydrolase"/>
    <property type="match status" value="1"/>
</dbReference>
<evidence type="ECO:0000256" key="1">
    <source>
        <dbReference type="ARBA" id="ARBA00022801"/>
    </source>
</evidence>
<name>A0A9X2E8B7_9NOCA</name>
<feature type="domain" description="BD-FAE-like" evidence="2">
    <location>
        <begin position="23"/>
        <end position="213"/>
    </location>
</feature>
<evidence type="ECO:0000313" key="4">
    <source>
        <dbReference type="Proteomes" id="UP001139157"/>
    </source>
</evidence>
<dbReference type="Pfam" id="PF20434">
    <property type="entry name" value="BD-FAE"/>
    <property type="match status" value="1"/>
</dbReference>